<accession>A0ABS8B339</accession>
<comment type="caution">
    <text evidence="2">The sequence shown here is derived from an EMBL/GenBank/DDBJ whole genome shotgun (WGS) entry which is preliminary data.</text>
</comment>
<evidence type="ECO:0000313" key="2">
    <source>
        <dbReference type="EMBL" id="MCB5179024.1"/>
    </source>
</evidence>
<gene>
    <name evidence="2" type="ORF">LG632_06440</name>
</gene>
<sequence length="221" mass="24547">MHWRQQTLVHWPCPPEAVQALLPPGLRVDVFDGAAWVSLTPFVMRSVRALRVPLPPPTFAETNLRTYARLPDGRRGLWFFSLDVSQPLMLAARAIAVPYHLAALTVRTRGPDVCYAGRRRHGDASYRLRVRPGPPLARPGPLDDWLTHRWAAFSHRAGRLWLTPVEHEPWRLRGGTVLELSQNLTRSAGLPDPEGEPLVHTSPGVGPVRLGLPRPVAGPAV</sequence>
<feature type="region of interest" description="Disordered" evidence="1">
    <location>
        <begin position="186"/>
        <end position="221"/>
    </location>
</feature>
<dbReference type="PANTHER" id="PTHR39186:SF1">
    <property type="entry name" value="DUF2071 DOMAIN-CONTAINING PROTEIN"/>
    <property type="match status" value="1"/>
</dbReference>
<dbReference type="EMBL" id="JAJAUY010000015">
    <property type="protein sequence ID" value="MCB5179024.1"/>
    <property type="molecule type" value="Genomic_DNA"/>
</dbReference>
<evidence type="ECO:0000313" key="3">
    <source>
        <dbReference type="Proteomes" id="UP001199054"/>
    </source>
</evidence>
<dbReference type="PANTHER" id="PTHR39186">
    <property type="entry name" value="DUF2071 FAMILY PROTEIN"/>
    <property type="match status" value="1"/>
</dbReference>
<organism evidence="2 3">
    <name type="scientific">Streptomyces antimicrobicus</name>
    <dbReference type="NCBI Taxonomy" id="2883108"/>
    <lineage>
        <taxon>Bacteria</taxon>
        <taxon>Bacillati</taxon>
        <taxon>Actinomycetota</taxon>
        <taxon>Actinomycetes</taxon>
        <taxon>Kitasatosporales</taxon>
        <taxon>Streptomycetaceae</taxon>
        <taxon>Streptomyces</taxon>
    </lineage>
</organism>
<protein>
    <submittedName>
        <fullName evidence="2">DUF2071 domain-containing protein</fullName>
    </submittedName>
</protein>
<name>A0ABS8B339_9ACTN</name>
<reference evidence="2 3" key="1">
    <citation type="submission" date="2021-10" db="EMBL/GenBank/DDBJ databases">
        <title>Streptomyces sp. strain SMC 277, a novel streptomycete isolated from soil.</title>
        <authorList>
            <person name="Chanama M."/>
        </authorList>
    </citation>
    <scope>NUCLEOTIDE SEQUENCE [LARGE SCALE GENOMIC DNA]</scope>
    <source>
        <strain evidence="2 3">SMC 277</strain>
    </source>
</reference>
<dbReference type="Gene3D" id="2.40.400.10">
    <property type="entry name" value="Acetoacetate decarboxylase-like"/>
    <property type="match status" value="1"/>
</dbReference>
<proteinExistence type="predicted"/>
<dbReference type="Pfam" id="PF09844">
    <property type="entry name" value="DUF2071"/>
    <property type="match status" value="1"/>
</dbReference>
<keyword evidence="3" id="KW-1185">Reference proteome</keyword>
<evidence type="ECO:0000256" key="1">
    <source>
        <dbReference type="SAM" id="MobiDB-lite"/>
    </source>
</evidence>
<dbReference type="InterPro" id="IPR018644">
    <property type="entry name" value="DUF2071"/>
</dbReference>
<dbReference type="Proteomes" id="UP001199054">
    <property type="component" value="Unassembled WGS sequence"/>
</dbReference>
<dbReference type="InterPro" id="IPR023375">
    <property type="entry name" value="ADC_dom_sf"/>
</dbReference>
<dbReference type="SUPFAM" id="SSF160104">
    <property type="entry name" value="Acetoacetate decarboxylase-like"/>
    <property type="match status" value="1"/>
</dbReference>